<dbReference type="InterPro" id="IPR006597">
    <property type="entry name" value="Sel1-like"/>
</dbReference>
<dbReference type="Gene3D" id="1.25.40.10">
    <property type="entry name" value="Tetratricopeptide repeat domain"/>
    <property type="match status" value="1"/>
</dbReference>
<dbReference type="InterPro" id="IPR050767">
    <property type="entry name" value="Sel1_AlgK"/>
</dbReference>
<dbReference type="PANTHER" id="PTHR11102">
    <property type="entry name" value="SEL-1-LIKE PROTEIN"/>
    <property type="match status" value="1"/>
</dbReference>
<proteinExistence type="predicted"/>
<dbReference type="PANTHER" id="PTHR11102:SF160">
    <property type="entry name" value="ERAD-ASSOCIATED E3 UBIQUITIN-PROTEIN LIGASE COMPONENT HRD3"/>
    <property type="match status" value="1"/>
</dbReference>
<accession>A0A381NV82</accession>
<gene>
    <name evidence="1" type="ORF">METZ01_LOCUS10247</name>
</gene>
<dbReference type="InterPro" id="IPR011990">
    <property type="entry name" value="TPR-like_helical_dom_sf"/>
</dbReference>
<protein>
    <recommendedName>
        <fullName evidence="2">Sel1 repeat family protein</fullName>
    </recommendedName>
</protein>
<organism evidence="1">
    <name type="scientific">marine metagenome</name>
    <dbReference type="NCBI Taxonomy" id="408172"/>
    <lineage>
        <taxon>unclassified sequences</taxon>
        <taxon>metagenomes</taxon>
        <taxon>ecological metagenomes</taxon>
    </lineage>
</organism>
<dbReference type="AlphaFoldDB" id="A0A381NV82"/>
<dbReference type="EMBL" id="UINC01000555">
    <property type="protein sequence ID" value="SUZ57393.1"/>
    <property type="molecule type" value="Genomic_DNA"/>
</dbReference>
<reference evidence="1" key="1">
    <citation type="submission" date="2018-05" db="EMBL/GenBank/DDBJ databases">
        <authorList>
            <person name="Lanie J.A."/>
            <person name="Ng W.-L."/>
            <person name="Kazmierczak K.M."/>
            <person name="Andrzejewski T.M."/>
            <person name="Davidsen T.M."/>
            <person name="Wayne K.J."/>
            <person name="Tettelin H."/>
            <person name="Glass J.I."/>
            <person name="Rusch D."/>
            <person name="Podicherti R."/>
            <person name="Tsui H.-C.T."/>
            <person name="Winkler M.E."/>
        </authorList>
    </citation>
    <scope>NUCLEOTIDE SEQUENCE</scope>
</reference>
<dbReference type="SUPFAM" id="SSF81901">
    <property type="entry name" value="HCP-like"/>
    <property type="match status" value="1"/>
</dbReference>
<sequence length="551" mass="61010">MQTLGVMTLLCCLVAIGGCATTSSELANYGDLVESAQSGREVSPEDLKLAFLATPDFPQRLQRISALEQQALQLLIDEPLKLGAIGTAILDIYYGSLAGHLALTAFYDRVEDETADLHRDWAKRIVATIDASANGTRKLPYPVFSSAEARSYLIASGRSPVGSIYQSDKERPFMMVIASKPTKGPLVNVFFDLGDAYAAVSQQFATTSPGNEFTPGALIGFLAQSNDSAAQAFIGTYLASEDRLDESINWLSSSARSGNVVANLALARVWWTKARRHDDEQARSEAVDLAVENYLRAISAGSDEAMYMLAVLYLRDQLGPNKLHAGIDLMEQASALENAQAFIYLGQLYFDGRQIERDLEKTANYFVQAAELDNDYAKLQYARFLMHPDVDRPFERRAYDWLREVAREDNPDAMLVLGNLYARGVYVHRSFRRSLGWFRKAIASAPEDASIVNEVAWTLAVTNLERLRQPSYALEIMTNIMESDLKARQTPAYLDTWAAAHAASGDFARAIDLQIEAVEQARRQEQNAVIDVLQEHLDAFKAGRPVIDPIP</sequence>
<evidence type="ECO:0008006" key="2">
    <source>
        <dbReference type="Google" id="ProtNLM"/>
    </source>
</evidence>
<dbReference type="Pfam" id="PF08238">
    <property type="entry name" value="Sel1"/>
    <property type="match status" value="3"/>
</dbReference>
<name>A0A381NV82_9ZZZZ</name>
<evidence type="ECO:0000313" key="1">
    <source>
        <dbReference type="EMBL" id="SUZ57393.1"/>
    </source>
</evidence>
<dbReference type="SMART" id="SM00671">
    <property type="entry name" value="SEL1"/>
    <property type="match status" value="3"/>
</dbReference>